<accession>A0ABZ1FTS9</accession>
<dbReference type="InterPro" id="IPR001680">
    <property type="entry name" value="WD40_rpt"/>
</dbReference>
<dbReference type="RefSeq" id="WP_326623168.1">
    <property type="nucleotide sequence ID" value="NZ_CP109106.1"/>
</dbReference>
<evidence type="ECO:0000256" key="3">
    <source>
        <dbReference type="PROSITE-ProRule" id="PRU00221"/>
    </source>
</evidence>
<dbReference type="Proteomes" id="UP001344251">
    <property type="component" value="Chromosome"/>
</dbReference>
<proteinExistence type="predicted"/>
<name>A0ABZ1FTS9_9ACTN</name>
<evidence type="ECO:0000313" key="5">
    <source>
        <dbReference type="Proteomes" id="UP001344251"/>
    </source>
</evidence>
<feature type="repeat" description="WD" evidence="3">
    <location>
        <begin position="280"/>
        <end position="320"/>
    </location>
</feature>
<dbReference type="PROSITE" id="PS51257">
    <property type="entry name" value="PROKAR_LIPOPROTEIN"/>
    <property type="match status" value="1"/>
</dbReference>
<dbReference type="EMBL" id="CP109106">
    <property type="protein sequence ID" value="WSB73556.1"/>
    <property type="molecule type" value="Genomic_DNA"/>
</dbReference>
<dbReference type="Gene3D" id="2.130.10.10">
    <property type="entry name" value="YVTN repeat-like/Quinoprotein amine dehydrogenase"/>
    <property type="match status" value="2"/>
</dbReference>
<keyword evidence="1 3" id="KW-0853">WD repeat</keyword>
<keyword evidence="5" id="KW-1185">Reference proteome</keyword>
<gene>
    <name evidence="4" type="ORF">OG863_39570</name>
</gene>
<dbReference type="Pfam" id="PF00400">
    <property type="entry name" value="WD40"/>
    <property type="match status" value="1"/>
</dbReference>
<dbReference type="InterPro" id="IPR015943">
    <property type="entry name" value="WD40/YVTN_repeat-like_dom_sf"/>
</dbReference>
<dbReference type="InterPro" id="IPR019775">
    <property type="entry name" value="WD40_repeat_CS"/>
</dbReference>
<evidence type="ECO:0000313" key="4">
    <source>
        <dbReference type="EMBL" id="WSB73556.1"/>
    </source>
</evidence>
<organism evidence="4 5">
    <name type="scientific">Streptomyces decoyicus</name>
    <dbReference type="NCBI Taxonomy" id="249567"/>
    <lineage>
        <taxon>Bacteria</taxon>
        <taxon>Bacillati</taxon>
        <taxon>Actinomycetota</taxon>
        <taxon>Actinomycetes</taxon>
        <taxon>Kitasatosporales</taxon>
        <taxon>Streptomycetaceae</taxon>
        <taxon>Streptomyces</taxon>
    </lineage>
</organism>
<dbReference type="PROSITE" id="PS00678">
    <property type="entry name" value="WD_REPEATS_1"/>
    <property type="match status" value="1"/>
</dbReference>
<dbReference type="SUPFAM" id="SSF50998">
    <property type="entry name" value="Quinoprotein alcohol dehydrogenase-like"/>
    <property type="match status" value="1"/>
</dbReference>
<dbReference type="PROSITE" id="PS50294">
    <property type="entry name" value="WD_REPEATS_REGION"/>
    <property type="match status" value="1"/>
</dbReference>
<dbReference type="PANTHER" id="PTHR19848">
    <property type="entry name" value="WD40 REPEAT PROTEIN"/>
    <property type="match status" value="1"/>
</dbReference>
<evidence type="ECO:0000256" key="2">
    <source>
        <dbReference type="ARBA" id="ARBA00022737"/>
    </source>
</evidence>
<dbReference type="PANTHER" id="PTHR19848:SF8">
    <property type="entry name" value="F-BOX AND WD REPEAT DOMAIN CONTAINING 7"/>
    <property type="match status" value="1"/>
</dbReference>
<sequence>MLVSTRIPTDSAIHDLSVVHHAGSSLIACADERGGVWTWSPSTGEWMARSLPYAHAGDPVVAEFPDAENNIDMVAALSVDGKLLLAAGGDEQEPALWDLGSSELLWRTPLNGAYLADVIAFDGVFVTAQQYSEEVRLWSPDGTDTVLGEVGEVSCLGGARIGDRSLILAGGSGVEVWDAATLTTVATFAPDEGRVWAVTACALPDRTAIVAGTEKGGLYAWDLDAGPDELLYEPVATSQGSLETVAVITVDGRPRVVTAGQDSLRLWDAAEGVTAGHVLTRGHGITAMESAIVDGRRALVTSGRDGVLRIWDASDLAAAR</sequence>
<protein>
    <submittedName>
        <fullName evidence="4">WD40 repeat domain-containing protein</fullName>
    </submittedName>
</protein>
<keyword evidence="2" id="KW-0677">Repeat</keyword>
<dbReference type="PROSITE" id="PS50082">
    <property type="entry name" value="WD_REPEATS_2"/>
    <property type="match status" value="1"/>
</dbReference>
<dbReference type="InterPro" id="IPR011047">
    <property type="entry name" value="Quinoprotein_ADH-like_sf"/>
</dbReference>
<dbReference type="SMART" id="SM00320">
    <property type="entry name" value="WD40"/>
    <property type="match status" value="3"/>
</dbReference>
<evidence type="ECO:0000256" key="1">
    <source>
        <dbReference type="ARBA" id="ARBA00022574"/>
    </source>
</evidence>
<reference evidence="4 5" key="1">
    <citation type="submission" date="2022-10" db="EMBL/GenBank/DDBJ databases">
        <title>The complete genomes of actinobacterial strains from the NBC collection.</title>
        <authorList>
            <person name="Joergensen T.S."/>
            <person name="Alvarez Arevalo M."/>
            <person name="Sterndorff E.B."/>
            <person name="Faurdal D."/>
            <person name="Vuksanovic O."/>
            <person name="Mourched A.-S."/>
            <person name="Charusanti P."/>
            <person name="Shaw S."/>
            <person name="Blin K."/>
            <person name="Weber T."/>
        </authorList>
    </citation>
    <scope>NUCLEOTIDE SEQUENCE [LARGE SCALE GENOMIC DNA]</scope>
    <source>
        <strain evidence="4 5">NBC 01774</strain>
    </source>
</reference>